<keyword evidence="3 6" id="KW-1133">Transmembrane helix</keyword>
<feature type="transmembrane region" description="Helical" evidence="6">
    <location>
        <begin position="207"/>
        <end position="225"/>
    </location>
</feature>
<evidence type="ECO:0000313" key="7">
    <source>
        <dbReference type="EMBL" id="KXJ95110.1"/>
    </source>
</evidence>
<feature type="transmembrane region" description="Helical" evidence="6">
    <location>
        <begin position="49"/>
        <end position="69"/>
    </location>
</feature>
<name>A0A136JD87_9PEZI</name>
<dbReference type="AlphaFoldDB" id="A0A136JD87"/>
<evidence type="ECO:0000256" key="5">
    <source>
        <dbReference type="SAM" id="MobiDB-lite"/>
    </source>
</evidence>
<dbReference type="PANTHER" id="PTHR31465:SF9">
    <property type="entry name" value="SPHINGOID LONG-CHAIN BASE TRANSPORTER RSB1"/>
    <property type="match status" value="1"/>
</dbReference>
<organism evidence="7 8">
    <name type="scientific">Microdochium bolleyi</name>
    <dbReference type="NCBI Taxonomy" id="196109"/>
    <lineage>
        <taxon>Eukaryota</taxon>
        <taxon>Fungi</taxon>
        <taxon>Dikarya</taxon>
        <taxon>Ascomycota</taxon>
        <taxon>Pezizomycotina</taxon>
        <taxon>Sordariomycetes</taxon>
        <taxon>Xylariomycetidae</taxon>
        <taxon>Xylariales</taxon>
        <taxon>Microdochiaceae</taxon>
        <taxon>Microdochium</taxon>
    </lineage>
</organism>
<evidence type="ECO:0000256" key="4">
    <source>
        <dbReference type="ARBA" id="ARBA00023136"/>
    </source>
</evidence>
<gene>
    <name evidence="7" type="ORF">Micbo1qcDRAFT_156921</name>
</gene>
<sequence length="435" mass="46801">MANLENCDYGRCSQFSLAYPPSLSANAALCACVGALVVLAVVRAARNSGLVFAASLITGLSLEVLGYVGRILLGASTYNQAYFAIFFQGTVLAPNFICCAVFLCLPNIVYLYGPNFRTWTPPWYHGVVLGLAVVSFFLELIGGVLATTLVDNGKTTLGFQLVAIGLAVLIAVLAIFVAHATLLALALRTRQHSLGFEHASLYNSKKFKLFLFSLGMATVLLSLRSTFRLITVISGFTSQDSHNEVLFLVLDGVPVMLAAMLLLVLYPPRVLKQTWFSFRAPKDHPLFTTTTRIASSPARSPHYGIGYSYGLPAHPSQPGYSPYSKSRELRLPGPPPHPPPPRPAPPPAPLRPMPRTVTTQSQRSPGAYSDHRSIGERNTANIGGQVNYSRKHSMSSAGGEPSPSPHAVMPVPAPPVGGEGRAQNGRNMVESESLW</sequence>
<evidence type="ECO:0000256" key="2">
    <source>
        <dbReference type="ARBA" id="ARBA00022692"/>
    </source>
</evidence>
<feature type="region of interest" description="Disordered" evidence="5">
    <location>
        <begin position="316"/>
        <end position="435"/>
    </location>
</feature>
<dbReference type="EMBL" id="KQ964246">
    <property type="protein sequence ID" value="KXJ95110.1"/>
    <property type="molecule type" value="Genomic_DNA"/>
</dbReference>
<protein>
    <submittedName>
        <fullName evidence="7">RTA1 like protein-domain-containing protein</fullName>
    </submittedName>
</protein>
<comment type="subcellular location">
    <subcellularLocation>
        <location evidence="1">Membrane</location>
        <topology evidence="1">Multi-pass membrane protein</topology>
    </subcellularLocation>
</comment>
<evidence type="ECO:0000256" key="3">
    <source>
        <dbReference type="ARBA" id="ARBA00022989"/>
    </source>
</evidence>
<evidence type="ECO:0000256" key="1">
    <source>
        <dbReference type="ARBA" id="ARBA00004141"/>
    </source>
</evidence>
<reference evidence="8" key="1">
    <citation type="submission" date="2016-02" db="EMBL/GenBank/DDBJ databases">
        <title>Draft genome sequence of Microdochium bolleyi, a fungal endophyte of beachgrass.</title>
        <authorList>
            <consortium name="DOE Joint Genome Institute"/>
            <person name="David A.S."/>
            <person name="May G."/>
            <person name="Haridas S."/>
            <person name="Lim J."/>
            <person name="Wang M."/>
            <person name="Labutti K."/>
            <person name="Lipzen A."/>
            <person name="Barry K."/>
            <person name="Grigoriev I.V."/>
        </authorList>
    </citation>
    <scope>NUCLEOTIDE SEQUENCE [LARGE SCALE GENOMIC DNA]</scope>
    <source>
        <strain evidence="8">J235TASD1</strain>
    </source>
</reference>
<dbReference type="Proteomes" id="UP000070501">
    <property type="component" value="Unassembled WGS sequence"/>
</dbReference>
<dbReference type="GO" id="GO:0005886">
    <property type="term" value="C:plasma membrane"/>
    <property type="evidence" value="ECO:0007669"/>
    <property type="project" value="TreeGrafter"/>
</dbReference>
<feature type="transmembrane region" description="Helical" evidence="6">
    <location>
        <begin position="81"/>
        <end position="111"/>
    </location>
</feature>
<keyword evidence="4 6" id="KW-0472">Membrane</keyword>
<feature type="transmembrane region" description="Helical" evidence="6">
    <location>
        <begin position="23"/>
        <end position="42"/>
    </location>
</feature>
<accession>A0A136JD87</accession>
<dbReference type="InterPro" id="IPR007568">
    <property type="entry name" value="RTA1"/>
</dbReference>
<feature type="transmembrane region" description="Helical" evidence="6">
    <location>
        <begin position="245"/>
        <end position="266"/>
    </location>
</feature>
<keyword evidence="8" id="KW-1185">Reference proteome</keyword>
<evidence type="ECO:0000256" key="6">
    <source>
        <dbReference type="SAM" id="Phobius"/>
    </source>
</evidence>
<dbReference type="Pfam" id="PF04479">
    <property type="entry name" value="RTA1"/>
    <property type="match status" value="1"/>
</dbReference>
<feature type="compositionally biased region" description="Polar residues" evidence="5">
    <location>
        <begin position="376"/>
        <end position="388"/>
    </location>
</feature>
<feature type="transmembrane region" description="Helical" evidence="6">
    <location>
        <begin position="123"/>
        <end position="145"/>
    </location>
</feature>
<evidence type="ECO:0000313" key="8">
    <source>
        <dbReference type="Proteomes" id="UP000070501"/>
    </source>
</evidence>
<dbReference type="OrthoDB" id="3358017at2759"/>
<feature type="transmembrane region" description="Helical" evidence="6">
    <location>
        <begin position="157"/>
        <end position="187"/>
    </location>
</feature>
<dbReference type="InParanoid" id="A0A136JD87"/>
<feature type="compositionally biased region" description="Pro residues" evidence="5">
    <location>
        <begin position="332"/>
        <end position="352"/>
    </location>
</feature>
<dbReference type="GO" id="GO:0000324">
    <property type="term" value="C:fungal-type vacuole"/>
    <property type="evidence" value="ECO:0007669"/>
    <property type="project" value="TreeGrafter"/>
</dbReference>
<dbReference type="PANTHER" id="PTHR31465">
    <property type="entry name" value="PROTEIN RTA1-RELATED"/>
    <property type="match status" value="1"/>
</dbReference>
<proteinExistence type="predicted"/>
<dbReference type="STRING" id="196109.A0A136JD87"/>
<keyword evidence="2 6" id="KW-0812">Transmembrane</keyword>